<evidence type="ECO:0000313" key="5">
    <source>
        <dbReference type="Proteomes" id="UP000242875"/>
    </source>
</evidence>
<dbReference type="PANTHER" id="PTHR11757:SF19">
    <property type="entry name" value="PROLYL ENDOPEPTIDASE-LIKE"/>
    <property type="match status" value="1"/>
</dbReference>
<feature type="domain" description="Peptidase S9A N-terminal" evidence="3">
    <location>
        <begin position="819"/>
        <end position="1164"/>
    </location>
</feature>
<accession>A0A261Y0U4</accession>
<protein>
    <recommendedName>
        <fullName evidence="3">Peptidase S9A N-terminal domain-containing protein</fullName>
    </recommendedName>
</protein>
<feature type="compositionally biased region" description="Polar residues" evidence="2">
    <location>
        <begin position="63"/>
        <end position="79"/>
    </location>
</feature>
<dbReference type="PANTHER" id="PTHR11757">
    <property type="entry name" value="PROTEASE FAMILY S9A OLIGOPEPTIDASE"/>
    <property type="match status" value="1"/>
</dbReference>
<feature type="compositionally biased region" description="Polar residues" evidence="2">
    <location>
        <begin position="671"/>
        <end position="681"/>
    </location>
</feature>
<organism evidence="4 5">
    <name type="scientific">Bifiguratus adelaidae</name>
    <dbReference type="NCBI Taxonomy" id="1938954"/>
    <lineage>
        <taxon>Eukaryota</taxon>
        <taxon>Fungi</taxon>
        <taxon>Fungi incertae sedis</taxon>
        <taxon>Mucoromycota</taxon>
        <taxon>Mucoromycotina</taxon>
        <taxon>Endogonomycetes</taxon>
        <taxon>Endogonales</taxon>
        <taxon>Endogonales incertae sedis</taxon>
        <taxon>Bifiguratus</taxon>
    </lineage>
</organism>
<comment type="similarity">
    <text evidence="1">Belongs to the peptidase S9A family.</text>
</comment>
<proteinExistence type="inferred from homology"/>
<dbReference type="InterPro" id="IPR023302">
    <property type="entry name" value="Pept_S9A_N"/>
</dbReference>
<feature type="region of interest" description="Disordered" evidence="2">
    <location>
        <begin position="601"/>
        <end position="626"/>
    </location>
</feature>
<dbReference type="GO" id="GO:0004252">
    <property type="term" value="F:serine-type endopeptidase activity"/>
    <property type="evidence" value="ECO:0007669"/>
    <property type="project" value="InterPro"/>
</dbReference>
<dbReference type="InterPro" id="IPR051543">
    <property type="entry name" value="Serine_Peptidase_S9A"/>
</dbReference>
<evidence type="ECO:0000256" key="1">
    <source>
        <dbReference type="ARBA" id="ARBA00005228"/>
    </source>
</evidence>
<feature type="compositionally biased region" description="Polar residues" evidence="2">
    <location>
        <begin position="19"/>
        <end position="30"/>
    </location>
</feature>
<feature type="region of interest" description="Disordered" evidence="2">
    <location>
        <begin position="1"/>
        <end position="89"/>
    </location>
</feature>
<dbReference type="EMBL" id="MVBO01000050">
    <property type="protein sequence ID" value="OZJ04188.1"/>
    <property type="molecule type" value="Genomic_DNA"/>
</dbReference>
<feature type="compositionally biased region" description="Basic and acidic residues" evidence="2">
    <location>
        <begin position="697"/>
        <end position="709"/>
    </location>
</feature>
<evidence type="ECO:0000256" key="2">
    <source>
        <dbReference type="SAM" id="MobiDB-lite"/>
    </source>
</evidence>
<evidence type="ECO:0000259" key="3">
    <source>
        <dbReference type="Pfam" id="PF02897"/>
    </source>
</evidence>
<dbReference type="SUPFAM" id="SSF50993">
    <property type="entry name" value="Peptidase/esterase 'gauge' domain"/>
    <property type="match status" value="1"/>
</dbReference>
<dbReference type="OrthoDB" id="2393103at2759"/>
<reference evidence="4 5" key="1">
    <citation type="journal article" date="2017" name="Mycologia">
        <title>Bifiguratus adelaidae, gen. et sp. nov., a new member of Mucoromycotina in endophytic and soil-dwelling habitats.</title>
        <authorList>
            <person name="Torres-Cruz T.J."/>
            <person name="Billingsley Tobias T.L."/>
            <person name="Almatruk M."/>
            <person name="Hesse C."/>
            <person name="Kuske C.R."/>
            <person name="Desiro A."/>
            <person name="Benucci G.M."/>
            <person name="Bonito G."/>
            <person name="Stajich J.E."/>
            <person name="Dunlap C."/>
            <person name="Arnold A.E."/>
            <person name="Porras-Alfaro A."/>
        </authorList>
    </citation>
    <scope>NUCLEOTIDE SEQUENCE [LARGE SCALE GENOMIC DNA]</scope>
    <source>
        <strain evidence="4 5">AZ0501</strain>
    </source>
</reference>
<dbReference type="Gene3D" id="2.130.10.120">
    <property type="entry name" value="Prolyl oligopeptidase, N-terminal domain"/>
    <property type="match status" value="1"/>
</dbReference>
<evidence type="ECO:0000313" key="4">
    <source>
        <dbReference type="EMBL" id="OZJ04188.1"/>
    </source>
</evidence>
<sequence length="1182" mass="133856">MQLSPVDQPRPTLAEEVTQAASANDETVWNANAFFAGDDESHNQATNGTAPVDMVTNELGGASTASASEQRTSAESTANGPKLDASGENLKSTSEALVRKLLQLDSPKLDPKIVDVLVLEDSDNNGLSPHTTFMKMTQEERITATLRERDYSDALATKRSYHAMEILVTDNVPNLKILSEKYTVIVSCLFDCFLPTSNANFNHFSKIFEALLRWDAMMMLDVTILDPSTFAKLSKADDSFDSQDAPLLFSYLMPYMYETSIQSAIVGLLFVSSWRGEVKLRRRAVFEQLNDLNFWERLLEYLSLNDHPEYIAATADLVLRLIEEGSKTEDSDHLFSAFEGDHARNIISTLVQYLKDGTRQQTNAAITILHGLLVKTANPPFRSLMAANSYPDASASSSRLFRISMAVEQLLIPYLELFTKFLVDDKNNSELNRELKFSSYTVRTTFSSIHLLLLDCVYAILKAGEGRGDVLDMVTPPFWSMIVNLFFELKFNNAYHAIFYKILCVVLSSDHTPALKALISKPKLLNKMMDVLEDDKPTGNRGFIILALNHIRLAGQMKAPGEYIPILLISHERWQQFVPTLKKLTLRQTVAVDQWTIKGCKRPTPHYGPSPPNRNLEEGSPSRADPLTSLRLLDDMLMDEKPEFTPEQEIGTDLGSKYAYCLGFDDVSTQQYKSSTHTQDASPPPSPRKISTSRAHFSVDDLNSPKDESPPFAINDESEPMEGAATVKKSKSRRKKKKKRKSPSQKPSEQLDTSNDRNNISNFSVRRLAADVNWNPESAIAMIPTVRLYFCNEKGTKQHGGQSQHGSIERLHASGEQRVLVREMKSKLRTPRMMPPITTVAHGFEYYTRTSKYGLVYCRKPKGTSFSRQEEVILDPYDLRTADARVQKVLLSPSHDTIAFMLARDGDETGQLRFRRLSTIIPRDEPLETIANVFNYVWGSDTVVYYTVANEQLRPFQVYRHRLNTSQEDDLLVYEDRDDSNFVDVGVTKDKRYVTINSNSLSSSEVRIIDMASDKESKPTLMQERVEGVEYYVDHHNDQFYVLSNAISDTGEFSLFRTSEKALGLADWKLLIQMEMNEKVEDVDFFKEHAVVYGRRDGLPMIQCHALSTNDVHNVPLPTRYCSLTPAVNMDFDTDTFRFVLNAPFAHEATYDYSMTNKRLNPVREYAIHNFDPRQYSAEQDH</sequence>
<keyword evidence="5" id="KW-1185">Reference proteome</keyword>
<dbReference type="AlphaFoldDB" id="A0A261Y0U4"/>
<feature type="compositionally biased region" description="Basic residues" evidence="2">
    <location>
        <begin position="728"/>
        <end position="743"/>
    </location>
</feature>
<comment type="caution">
    <text evidence="4">The sequence shown here is derived from an EMBL/GenBank/DDBJ whole genome shotgun (WGS) entry which is preliminary data.</text>
</comment>
<feature type="region of interest" description="Disordered" evidence="2">
    <location>
        <begin position="671"/>
        <end position="758"/>
    </location>
</feature>
<gene>
    <name evidence="4" type="ORF">BZG36_02191</name>
</gene>
<name>A0A261Y0U4_9FUNG</name>
<dbReference type="Pfam" id="PF02897">
    <property type="entry name" value="Peptidase_S9_N"/>
    <property type="match status" value="1"/>
</dbReference>
<dbReference type="Proteomes" id="UP000242875">
    <property type="component" value="Unassembled WGS sequence"/>
</dbReference>
<feature type="non-terminal residue" evidence="4">
    <location>
        <position position="1182"/>
    </location>
</feature>